<dbReference type="Proteomes" id="UP001165740">
    <property type="component" value="Chromosome 1"/>
</dbReference>
<protein>
    <submittedName>
        <fullName evidence="4 5">Uncharacterized protein LOC106069013</fullName>
    </submittedName>
</protein>
<dbReference type="PANTHER" id="PTHR10024">
    <property type="entry name" value="SYNAPTOTAGMIN"/>
    <property type="match status" value="1"/>
</dbReference>
<dbReference type="GO" id="GO:0005886">
    <property type="term" value="C:plasma membrane"/>
    <property type="evidence" value="ECO:0007669"/>
    <property type="project" value="TreeGrafter"/>
</dbReference>
<dbReference type="SUPFAM" id="SSF49562">
    <property type="entry name" value="C2 domain (Calcium/lipid-binding domain, CaLB)"/>
    <property type="match status" value="2"/>
</dbReference>
<feature type="region of interest" description="Disordered" evidence="1">
    <location>
        <begin position="162"/>
        <end position="204"/>
    </location>
</feature>
<dbReference type="GO" id="GO:0030276">
    <property type="term" value="F:clathrin binding"/>
    <property type="evidence" value="ECO:0007669"/>
    <property type="project" value="TreeGrafter"/>
</dbReference>
<dbReference type="AlphaFoldDB" id="A0A9W2YZR7"/>
<dbReference type="RefSeq" id="XP_055868280.1">
    <property type="nucleotide sequence ID" value="XM_056012305.1"/>
</dbReference>
<dbReference type="OrthoDB" id="9947256at2759"/>
<dbReference type="GeneID" id="106069013"/>
<organism evidence="3 4">
    <name type="scientific">Biomphalaria glabrata</name>
    <name type="common">Bloodfluke planorb</name>
    <name type="synonym">Freshwater snail</name>
    <dbReference type="NCBI Taxonomy" id="6526"/>
    <lineage>
        <taxon>Eukaryota</taxon>
        <taxon>Metazoa</taxon>
        <taxon>Spiralia</taxon>
        <taxon>Lophotrochozoa</taxon>
        <taxon>Mollusca</taxon>
        <taxon>Gastropoda</taxon>
        <taxon>Heterobranchia</taxon>
        <taxon>Euthyneura</taxon>
        <taxon>Panpulmonata</taxon>
        <taxon>Hygrophila</taxon>
        <taxon>Lymnaeoidea</taxon>
        <taxon>Planorbidae</taxon>
        <taxon>Biomphalaria</taxon>
    </lineage>
</organism>
<dbReference type="PROSITE" id="PS50004">
    <property type="entry name" value="C2"/>
    <property type="match status" value="2"/>
</dbReference>
<evidence type="ECO:0000313" key="6">
    <source>
        <dbReference type="RefSeq" id="XP_055868285.1"/>
    </source>
</evidence>
<dbReference type="GO" id="GO:0070382">
    <property type="term" value="C:exocytic vesicle"/>
    <property type="evidence" value="ECO:0007669"/>
    <property type="project" value="TreeGrafter"/>
</dbReference>
<feature type="compositionally biased region" description="Polar residues" evidence="1">
    <location>
        <begin position="183"/>
        <end position="197"/>
    </location>
</feature>
<feature type="domain" description="C2" evidence="2">
    <location>
        <begin position="380"/>
        <end position="502"/>
    </location>
</feature>
<dbReference type="PANTHER" id="PTHR10024:SF348">
    <property type="entry name" value="SYNAPTOTAGMIN-17"/>
    <property type="match status" value="1"/>
</dbReference>
<dbReference type="GO" id="GO:0000149">
    <property type="term" value="F:SNARE binding"/>
    <property type="evidence" value="ECO:0007669"/>
    <property type="project" value="TreeGrafter"/>
</dbReference>
<reference evidence="4 5" key="1">
    <citation type="submission" date="2025-04" db="UniProtKB">
        <authorList>
            <consortium name="RefSeq"/>
        </authorList>
    </citation>
    <scope>IDENTIFICATION</scope>
</reference>
<feature type="region of interest" description="Disordered" evidence="1">
    <location>
        <begin position="24"/>
        <end position="58"/>
    </location>
</feature>
<dbReference type="Gene3D" id="2.60.40.150">
    <property type="entry name" value="C2 domain"/>
    <property type="match status" value="2"/>
</dbReference>
<feature type="compositionally biased region" description="Low complexity" evidence="1">
    <location>
        <begin position="170"/>
        <end position="182"/>
    </location>
</feature>
<dbReference type="InterPro" id="IPR000008">
    <property type="entry name" value="C2_dom"/>
</dbReference>
<dbReference type="GO" id="GO:0005509">
    <property type="term" value="F:calcium ion binding"/>
    <property type="evidence" value="ECO:0007669"/>
    <property type="project" value="TreeGrafter"/>
</dbReference>
<evidence type="ECO:0000256" key="1">
    <source>
        <dbReference type="SAM" id="MobiDB-lite"/>
    </source>
</evidence>
<evidence type="ECO:0000313" key="3">
    <source>
        <dbReference type="Proteomes" id="UP001165740"/>
    </source>
</evidence>
<accession>A0A9W2YZR7</accession>
<feature type="compositionally biased region" description="Polar residues" evidence="1">
    <location>
        <begin position="76"/>
        <end position="87"/>
    </location>
</feature>
<dbReference type="InterPro" id="IPR035892">
    <property type="entry name" value="C2_domain_sf"/>
</dbReference>
<feature type="compositionally biased region" description="Polar residues" evidence="1">
    <location>
        <begin position="93"/>
        <end position="118"/>
    </location>
</feature>
<keyword evidence="3" id="KW-1185">Reference proteome</keyword>
<dbReference type="GO" id="GO:0001786">
    <property type="term" value="F:phosphatidylserine binding"/>
    <property type="evidence" value="ECO:0007669"/>
    <property type="project" value="TreeGrafter"/>
</dbReference>
<feature type="domain" description="C2" evidence="2">
    <location>
        <begin position="512"/>
        <end position="648"/>
    </location>
</feature>
<evidence type="ECO:0000313" key="4">
    <source>
        <dbReference type="RefSeq" id="XP_055868276.1"/>
    </source>
</evidence>
<feature type="region of interest" description="Disordered" evidence="1">
    <location>
        <begin position="70"/>
        <end position="118"/>
    </location>
</feature>
<dbReference type="OMA" id="DKHCDAR"/>
<feature type="region of interest" description="Disordered" evidence="1">
    <location>
        <begin position="297"/>
        <end position="331"/>
    </location>
</feature>
<dbReference type="RefSeq" id="XP_055868276.1">
    <property type="nucleotide sequence ID" value="XM_056012301.1"/>
</dbReference>
<dbReference type="RefSeq" id="XP_055868285.1">
    <property type="nucleotide sequence ID" value="XM_056012310.1"/>
</dbReference>
<evidence type="ECO:0000259" key="2">
    <source>
        <dbReference type="PROSITE" id="PS50004"/>
    </source>
</evidence>
<sequence length="659" mass="74581">MMAEEKKGSDTMKELRDWLVTKCRLPGFGSDQNRDGNARKNGSSDRCAAQQQQQQQQFVTNVVTPRTIPQFIIPGSNDSSRQPSVGSNDDLVSHSSGEPSVTSWSASTSPGVSPRSSFSALAAPEISLVRIRSAPVSPRRDSHGFLRDFGVRSMSNLPHLPVDHAPNFTSHSSSSSVKRNSSGNCGLNRSGSNSKDSMSCHRKGSLTIPTSEYRSRPRRMHRSFQDFYASEERIPSSSFSNVNHLTADYRGTYSGLTDKNEYLPMKESFRRSKRYYRRRSSLVTKDVIRLLCHHQAGPEGSDSCGGSPHHGRNRKQLAPIDPFQDKRHSSPEVVVTERQIIKVERSHSLEKPKTNDLNFISDVVSDPVAQISRAVKTETERGDVKFSFQYFPATKRLKVIIIRAEGLKFPEKPDLVLNPFFKICLMPGKLQKQTCEPARQTCNPVLDKEFFFTDLNLEEMKNLRLRILAFHKAHHLKLPEYLGEVNVPLSNYDLLMENRMWNDLHFKPYKKDLGHLQVELLLDSRMTRLLVGVAQARGLPSQHLTGAPDPYVRVAVWQFGQLITQFQTCVKKNTTAPAFNETFESQINIRSKALSHTRVTFSVHDRDRLRGDPLIGHVIMGLGATEESVIEHWEEVMVGNGRKICRWHYIMDKGETHEC</sequence>
<evidence type="ECO:0000313" key="5">
    <source>
        <dbReference type="RefSeq" id="XP_055868280.1"/>
    </source>
</evidence>
<gene>
    <name evidence="4 5 6" type="primary">LOC106069013</name>
</gene>
<name>A0A9W2YZR7_BIOGL</name>
<proteinExistence type="predicted"/>
<dbReference type="GO" id="GO:0005544">
    <property type="term" value="F:calcium-dependent phospholipid binding"/>
    <property type="evidence" value="ECO:0007669"/>
    <property type="project" value="TreeGrafter"/>
</dbReference>
<dbReference type="CDD" id="cd00276">
    <property type="entry name" value="C2B_Synaptotagmin"/>
    <property type="match status" value="1"/>
</dbReference>
<dbReference type="SMART" id="SM00239">
    <property type="entry name" value="C2"/>
    <property type="match status" value="2"/>
</dbReference>
<dbReference type="Pfam" id="PF00168">
    <property type="entry name" value="C2"/>
    <property type="match status" value="2"/>
</dbReference>
<dbReference type="GO" id="GO:0017156">
    <property type="term" value="P:calcium-ion regulated exocytosis"/>
    <property type="evidence" value="ECO:0007669"/>
    <property type="project" value="TreeGrafter"/>
</dbReference>